<sequence>MPNDLISIKEERGIELIRKLPQPINCQDVLRLHMLRILTLTSRTRLANMLIIPSTWLTPITASRVAKKHKVVVTKTLLVPNSIRTPTCEEPVEKNIPLEVVDLTINEVSKEPAREWCSPPSPLDLGDLIGLSYRELFNKVDPKGCMYSTEMTKHMEAKREKVGLLSNLSESENRLKEKGGELTMLKEEVTCLELVQSSCRIALLITELEQLKGERGNLVSKVKEAKMGIKTFQEEKSSLEKVIGASPSEKANNNGVKASFCLSRVRLSVGSLPSNYWLYRKRSGLLGLDDIKSRYLKDHVGLVQLSSSSPCEVATSSTLTSPST</sequence>
<accession>A0AAQ3MEX4</accession>
<gene>
    <name evidence="1" type="ORF">V8G54_035144</name>
</gene>
<proteinExistence type="predicted"/>
<organism evidence="1 2">
    <name type="scientific">Vigna mungo</name>
    <name type="common">Black gram</name>
    <name type="synonym">Phaseolus mungo</name>
    <dbReference type="NCBI Taxonomy" id="3915"/>
    <lineage>
        <taxon>Eukaryota</taxon>
        <taxon>Viridiplantae</taxon>
        <taxon>Streptophyta</taxon>
        <taxon>Embryophyta</taxon>
        <taxon>Tracheophyta</taxon>
        <taxon>Spermatophyta</taxon>
        <taxon>Magnoliopsida</taxon>
        <taxon>eudicotyledons</taxon>
        <taxon>Gunneridae</taxon>
        <taxon>Pentapetalae</taxon>
        <taxon>rosids</taxon>
        <taxon>fabids</taxon>
        <taxon>Fabales</taxon>
        <taxon>Fabaceae</taxon>
        <taxon>Papilionoideae</taxon>
        <taxon>50 kb inversion clade</taxon>
        <taxon>NPAAA clade</taxon>
        <taxon>indigoferoid/millettioid clade</taxon>
        <taxon>Phaseoleae</taxon>
        <taxon>Vigna</taxon>
    </lineage>
</organism>
<dbReference type="Proteomes" id="UP001374535">
    <property type="component" value="Chromosome 11"/>
</dbReference>
<dbReference type="AlphaFoldDB" id="A0AAQ3MEX4"/>
<reference evidence="1 2" key="1">
    <citation type="journal article" date="2023" name="Life. Sci Alliance">
        <title>Evolutionary insights into 3D genome organization and epigenetic landscape of Vigna mungo.</title>
        <authorList>
            <person name="Junaid A."/>
            <person name="Singh B."/>
            <person name="Bhatia S."/>
        </authorList>
    </citation>
    <scope>NUCLEOTIDE SEQUENCE [LARGE SCALE GENOMIC DNA]</scope>
    <source>
        <strain evidence="1">Urdbean</strain>
    </source>
</reference>
<dbReference type="EMBL" id="CP144690">
    <property type="protein sequence ID" value="WVY89630.1"/>
    <property type="molecule type" value="Genomic_DNA"/>
</dbReference>
<name>A0AAQ3MEX4_VIGMU</name>
<evidence type="ECO:0000313" key="1">
    <source>
        <dbReference type="EMBL" id="WVY89630.1"/>
    </source>
</evidence>
<protein>
    <submittedName>
        <fullName evidence="1">Uncharacterized protein</fullName>
    </submittedName>
</protein>
<keyword evidence="2" id="KW-1185">Reference proteome</keyword>
<evidence type="ECO:0000313" key="2">
    <source>
        <dbReference type="Proteomes" id="UP001374535"/>
    </source>
</evidence>